<reference evidence="11 12" key="1">
    <citation type="submission" date="2024-10" db="EMBL/GenBank/DDBJ databases">
        <title>Updated reference genomes for cyclostephanoid diatoms.</title>
        <authorList>
            <person name="Roberts W.R."/>
            <person name="Alverson A.J."/>
        </authorList>
    </citation>
    <scope>NUCLEOTIDE SEQUENCE [LARGE SCALE GENOMIC DNA]</scope>
    <source>
        <strain evidence="11 12">AJA276-08</strain>
    </source>
</reference>
<dbReference type="InterPro" id="IPR009038">
    <property type="entry name" value="GOLD_dom"/>
</dbReference>
<evidence type="ECO:0000256" key="4">
    <source>
        <dbReference type="ARBA" id="ARBA00022729"/>
    </source>
</evidence>
<feature type="domain" description="GOLD" evidence="10">
    <location>
        <begin position="32"/>
        <end position="126"/>
    </location>
</feature>
<organism evidence="11 12">
    <name type="scientific">Stephanodiscus triporus</name>
    <dbReference type="NCBI Taxonomy" id="2934178"/>
    <lineage>
        <taxon>Eukaryota</taxon>
        <taxon>Sar</taxon>
        <taxon>Stramenopiles</taxon>
        <taxon>Ochrophyta</taxon>
        <taxon>Bacillariophyta</taxon>
        <taxon>Coscinodiscophyceae</taxon>
        <taxon>Thalassiosirophycidae</taxon>
        <taxon>Stephanodiscales</taxon>
        <taxon>Stephanodiscaceae</taxon>
        <taxon>Stephanodiscus</taxon>
    </lineage>
</organism>
<dbReference type="GO" id="GO:0016020">
    <property type="term" value="C:membrane"/>
    <property type="evidence" value="ECO:0007669"/>
    <property type="project" value="UniProtKB-SubCell"/>
</dbReference>
<evidence type="ECO:0000256" key="5">
    <source>
        <dbReference type="ARBA" id="ARBA00022989"/>
    </source>
</evidence>
<sequence length="219" mass="24315">MKVLAFCASFVVLRLHGVADGALSTTVESGEEECFVFRTPPGESSVISGDFDCLDDELSPDPVGVILYDEKMAPVWRSKSGASEGAFSVRGSGKYELCIQNGSLGSDDYYAARDGNSREVGFAVRVVPPLRGLEDEKVGPDDRLTSNLLEMCATMNRGLQTMLDHQEYMRERESRHTALAETTFHRVVQWTVLEAVVLVLIACGQVLYLKRFFEQTRYL</sequence>
<evidence type="ECO:0000256" key="1">
    <source>
        <dbReference type="ARBA" id="ARBA00004479"/>
    </source>
</evidence>
<dbReference type="PANTHER" id="PTHR22811">
    <property type="entry name" value="TRANSMEMBRANE EMP24 DOMAIN-CONTAINING PROTEIN"/>
    <property type="match status" value="1"/>
</dbReference>
<keyword evidence="5 8" id="KW-1133">Transmembrane helix</keyword>
<keyword evidence="4 9" id="KW-0732">Signal</keyword>
<evidence type="ECO:0000256" key="3">
    <source>
        <dbReference type="ARBA" id="ARBA00022692"/>
    </source>
</evidence>
<evidence type="ECO:0000313" key="11">
    <source>
        <dbReference type="EMBL" id="KAL3796846.1"/>
    </source>
</evidence>
<proteinExistence type="inferred from homology"/>
<name>A0ABD3QAU3_9STRA</name>
<dbReference type="Pfam" id="PF01105">
    <property type="entry name" value="EMP24_GP25L"/>
    <property type="match status" value="1"/>
</dbReference>
<dbReference type="SMART" id="SM01190">
    <property type="entry name" value="EMP24_GP25L"/>
    <property type="match status" value="1"/>
</dbReference>
<dbReference type="PROSITE" id="PS50866">
    <property type="entry name" value="GOLD"/>
    <property type="match status" value="1"/>
</dbReference>
<feature type="transmembrane region" description="Helical" evidence="8">
    <location>
        <begin position="187"/>
        <end position="209"/>
    </location>
</feature>
<evidence type="ECO:0000259" key="10">
    <source>
        <dbReference type="PROSITE" id="PS50866"/>
    </source>
</evidence>
<dbReference type="InterPro" id="IPR015720">
    <property type="entry name" value="Emp24-like"/>
</dbReference>
<comment type="caution">
    <text evidence="11">The sequence shown here is derived from an EMBL/GenBank/DDBJ whole genome shotgun (WGS) entry which is preliminary data.</text>
</comment>
<dbReference type="EMBL" id="JALLAZ020000371">
    <property type="protein sequence ID" value="KAL3796846.1"/>
    <property type="molecule type" value="Genomic_DNA"/>
</dbReference>
<keyword evidence="3 7" id="KW-0812">Transmembrane</keyword>
<gene>
    <name evidence="11" type="ORF">ACHAW5_002532</name>
</gene>
<evidence type="ECO:0000256" key="6">
    <source>
        <dbReference type="ARBA" id="ARBA00023136"/>
    </source>
</evidence>
<protein>
    <recommendedName>
        <fullName evidence="10">GOLD domain-containing protein</fullName>
    </recommendedName>
</protein>
<feature type="signal peptide" evidence="9">
    <location>
        <begin position="1"/>
        <end position="21"/>
    </location>
</feature>
<keyword evidence="6 8" id="KW-0472">Membrane</keyword>
<dbReference type="Proteomes" id="UP001530315">
    <property type="component" value="Unassembled WGS sequence"/>
</dbReference>
<dbReference type="AlphaFoldDB" id="A0ABD3QAU3"/>
<keyword evidence="12" id="KW-1185">Reference proteome</keyword>
<evidence type="ECO:0000256" key="8">
    <source>
        <dbReference type="SAM" id="Phobius"/>
    </source>
</evidence>
<evidence type="ECO:0000313" key="12">
    <source>
        <dbReference type="Proteomes" id="UP001530315"/>
    </source>
</evidence>
<comment type="subcellular location">
    <subcellularLocation>
        <location evidence="1 7">Membrane</location>
        <topology evidence="1 7">Single-pass type I membrane protein</topology>
    </subcellularLocation>
</comment>
<comment type="similarity">
    <text evidence="2 7">Belongs to the EMP24/GP25L family.</text>
</comment>
<evidence type="ECO:0000256" key="2">
    <source>
        <dbReference type="ARBA" id="ARBA00007104"/>
    </source>
</evidence>
<evidence type="ECO:0000256" key="7">
    <source>
        <dbReference type="RuleBase" id="RU003827"/>
    </source>
</evidence>
<evidence type="ECO:0000256" key="9">
    <source>
        <dbReference type="SAM" id="SignalP"/>
    </source>
</evidence>
<feature type="chain" id="PRO_5044768779" description="GOLD domain-containing protein" evidence="9">
    <location>
        <begin position="22"/>
        <end position="219"/>
    </location>
</feature>
<accession>A0ABD3QAU3</accession>